<feature type="chain" id="PRO_5004163368" evidence="1">
    <location>
        <begin position="24"/>
        <end position="315"/>
    </location>
</feature>
<proteinExistence type="predicted"/>
<organism evidence="2">
    <name type="scientific">Solibacter usitatus (strain Ellin6076)</name>
    <dbReference type="NCBI Taxonomy" id="234267"/>
    <lineage>
        <taxon>Bacteria</taxon>
        <taxon>Pseudomonadati</taxon>
        <taxon>Acidobacteriota</taxon>
        <taxon>Terriglobia</taxon>
        <taxon>Bryobacterales</taxon>
        <taxon>Solibacteraceae</taxon>
        <taxon>Candidatus Solibacter</taxon>
    </lineage>
</organism>
<feature type="signal peptide" evidence="1">
    <location>
        <begin position="1"/>
        <end position="23"/>
    </location>
</feature>
<dbReference type="KEGG" id="sus:Acid_1907"/>
<name>Q027B6_SOLUE</name>
<dbReference type="AlphaFoldDB" id="Q027B6"/>
<evidence type="ECO:0000256" key="1">
    <source>
        <dbReference type="SAM" id="SignalP"/>
    </source>
</evidence>
<dbReference type="HOGENOM" id="CLU_882499_0_0_0"/>
<evidence type="ECO:0000313" key="2">
    <source>
        <dbReference type="EMBL" id="ABJ82897.1"/>
    </source>
</evidence>
<dbReference type="EMBL" id="CP000473">
    <property type="protein sequence ID" value="ABJ82897.1"/>
    <property type="molecule type" value="Genomic_DNA"/>
</dbReference>
<dbReference type="eggNOG" id="ENOG5034298">
    <property type="taxonomic scope" value="Bacteria"/>
</dbReference>
<protein>
    <submittedName>
        <fullName evidence="2">Uncharacterized protein</fullName>
    </submittedName>
</protein>
<sequence precursor="true">MNSMKAQILTATLLTAFSGALSAADPQLLNLVMPDAKVLAGVNVEQAKGTQFGQYILNQIQTHDADMQKLATLTGFDPRRDVRELLVASDGTPGSKTGLAVARGNFDVAKITALGTLHGVVTELYNGVTILEDPKSQEHGIAFPDGSTVIAGDLASVKGAIDRLKTPQPLPAAVIVKLNQWSNSQDAWGVTTVPPSSLVPTPKAGGNPNPMQGAFQNVQQAAGGVKFGAQVVFSGEATCDTAQNASTLSDVIKLLINIAQMQTGTDPTAAALVKSVTVTASGNVVNATASLPEDVFQQMLQFGAKSQSPAVRHKR</sequence>
<accession>Q027B6</accession>
<dbReference type="STRING" id="234267.Acid_1907"/>
<dbReference type="InParanoid" id="Q027B6"/>
<gene>
    <name evidence="2" type="ordered locus">Acid_1907</name>
</gene>
<reference evidence="2" key="1">
    <citation type="submission" date="2006-10" db="EMBL/GenBank/DDBJ databases">
        <title>Complete sequence of Solibacter usitatus Ellin6076.</title>
        <authorList>
            <consortium name="US DOE Joint Genome Institute"/>
            <person name="Copeland A."/>
            <person name="Lucas S."/>
            <person name="Lapidus A."/>
            <person name="Barry K."/>
            <person name="Detter J.C."/>
            <person name="Glavina del Rio T."/>
            <person name="Hammon N."/>
            <person name="Israni S."/>
            <person name="Dalin E."/>
            <person name="Tice H."/>
            <person name="Pitluck S."/>
            <person name="Thompson L.S."/>
            <person name="Brettin T."/>
            <person name="Bruce D."/>
            <person name="Han C."/>
            <person name="Tapia R."/>
            <person name="Gilna P."/>
            <person name="Schmutz J."/>
            <person name="Larimer F."/>
            <person name="Land M."/>
            <person name="Hauser L."/>
            <person name="Kyrpides N."/>
            <person name="Mikhailova N."/>
            <person name="Janssen P.H."/>
            <person name="Kuske C.R."/>
            <person name="Richardson P."/>
        </authorList>
    </citation>
    <scope>NUCLEOTIDE SEQUENCE</scope>
    <source>
        <strain evidence="2">Ellin6076</strain>
    </source>
</reference>
<keyword evidence="1" id="KW-0732">Signal</keyword>